<organism evidence="2 3">
    <name type="scientific">Dorea formicigenerans</name>
    <dbReference type="NCBI Taxonomy" id="39486"/>
    <lineage>
        <taxon>Bacteria</taxon>
        <taxon>Bacillati</taxon>
        <taxon>Bacillota</taxon>
        <taxon>Clostridia</taxon>
        <taxon>Lachnospirales</taxon>
        <taxon>Lachnospiraceae</taxon>
        <taxon>Dorea</taxon>
    </lineage>
</organism>
<evidence type="ECO:0000313" key="2">
    <source>
        <dbReference type="EMBL" id="RGO50126.1"/>
    </source>
</evidence>
<dbReference type="Gene3D" id="3.40.50.10490">
    <property type="entry name" value="Glucose-6-phosphate isomerase like protein, domain 1"/>
    <property type="match status" value="1"/>
</dbReference>
<comment type="caution">
    <text evidence="2">The sequence shown here is derived from an EMBL/GenBank/DDBJ whole genome shotgun (WGS) entry which is preliminary data.</text>
</comment>
<dbReference type="CDD" id="cd05013">
    <property type="entry name" value="SIS_RpiR"/>
    <property type="match status" value="1"/>
</dbReference>
<gene>
    <name evidence="2" type="ORF">DXB12_09710</name>
</gene>
<dbReference type="PROSITE" id="PS51464">
    <property type="entry name" value="SIS"/>
    <property type="match status" value="1"/>
</dbReference>
<keyword evidence="3" id="KW-1185">Reference proteome</keyword>
<dbReference type="NCBIfam" id="NF002805">
    <property type="entry name" value="PRK02947.1"/>
    <property type="match status" value="1"/>
</dbReference>
<sequence>MYNRGVAMKRYEQYLEEIKVIETQILNDESKAIETVANKMAVTLKNKKQIYLFGCGHSHILVEEAFYRAGGLVPVTPIFDTALMLHDGAVKSSHLEKMEEYGKLVFERINIQKEDMIFIFSNSGINGCPIEIAIRAHERGAVVVVFSSKEYVNKERSRHSSGKYLVDFADYIIDTHVPYGDALVKVNNNRIAPGSTISGALIWNMLISQLSEEEEKLGIEREFFVSGNIEGGAEMNQRYIKKYQTKISSL</sequence>
<dbReference type="Proteomes" id="UP000261055">
    <property type="component" value="Unassembled WGS sequence"/>
</dbReference>
<evidence type="ECO:0000313" key="3">
    <source>
        <dbReference type="Proteomes" id="UP000261055"/>
    </source>
</evidence>
<name>A0A3E5GSQ3_9FIRM</name>
<accession>A0A3E5GSQ3</accession>
<feature type="domain" description="SIS" evidence="1">
    <location>
        <begin position="40"/>
        <end position="216"/>
    </location>
</feature>
<dbReference type="SUPFAM" id="SSF53697">
    <property type="entry name" value="SIS domain"/>
    <property type="match status" value="1"/>
</dbReference>
<proteinExistence type="predicted"/>
<protein>
    <submittedName>
        <fullName evidence="2">Sugar isomerase domain-containing protein</fullName>
    </submittedName>
</protein>
<dbReference type="PANTHER" id="PTHR30390">
    <property type="entry name" value="SEDOHEPTULOSE 7-PHOSPHATE ISOMERASE / DNAA INITIATOR-ASSOCIATING FACTOR FOR REPLICATION INITIATION"/>
    <property type="match status" value="1"/>
</dbReference>
<dbReference type="InterPro" id="IPR050099">
    <property type="entry name" value="SIS_GmhA/DiaA_subfam"/>
</dbReference>
<dbReference type="GO" id="GO:0097367">
    <property type="term" value="F:carbohydrate derivative binding"/>
    <property type="evidence" value="ECO:0007669"/>
    <property type="project" value="InterPro"/>
</dbReference>
<dbReference type="AlphaFoldDB" id="A0A3E5GSQ3"/>
<dbReference type="InterPro" id="IPR001347">
    <property type="entry name" value="SIS_dom"/>
</dbReference>
<dbReference type="GO" id="GO:1901135">
    <property type="term" value="P:carbohydrate derivative metabolic process"/>
    <property type="evidence" value="ECO:0007669"/>
    <property type="project" value="InterPro"/>
</dbReference>
<dbReference type="EMBL" id="QSVQ01000010">
    <property type="protein sequence ID" value="RGO50126.1"/>
    <property type="molecule type" value="Genomic_DNA"/>
</dbReference>
<dbReference type="InterPro" id="IPR035472">
    <property type="entry name" value="RpiR-like_SIS"/>
</dbReference>
<reference evidence="2 3" key="1">
    <citation type="submission" date="2018-08" db="EMBL/GenBank/DDBJ databases">
        <title>A genome reference for cultivated species of the human gut microbiota.</title>
        <authorList>
            <person name="Zou Y."/>
            <person name="Xue W."/>
            <person name="Luo G."/>
        </authorList>
    </citation>
    <scope>NUCLEOTIDE SEQUENCE [LARGE SCALE GENOMIC DNA]</scope>
    <source>
        <strain evidence="2 3">OM02-12</strain>
    </source>
</reference>
<dbReference type="Pfam" id="PF13580">
    <property type="entry name" value="SIS_2"/>
    <property type="match status" value="1"/>
</dbReference>
<dbReference type="PANTHER" id="PTHR30390:SF7">
    <property type="entry name" value="PHOSPHOHEPTOSE ISOMERASE"/>
    <property type="match status" value="1"/>
</dbReference>
<evidence type="ECO:0000259" key="1">
    <source>
        <dbReference type="PROSITE" id="PS51464"/>
    </source>
</evidence>
<dbReference type="InterPro" id="IPR046348">
    <property type="entry name" value="SIS_dom_sf"/>
</dbReference>
<dbReference type="GO" id="GO:0016853">
    <property type="term" value="F:isomerase activity"/>
    <property type="evidence" value="ECO:0007669"/>
    <property type="project" value="UniProtKB-KW"/>
</dbReference>
<keyword evidence="2" id="KW-0413">Isomerase</keyword>